<dbReference type="AlphaFoldDB" id="A0AAV7HMA5"/>
<evidence type="ECO:0000313" key="1">
    <source>
        <dbReference type="EMBL" id="KAH0541006.1"/>
    </source>
</evidence>
<organism evidence="1 2">
    <name type="scientific">Cotesia glomerata</name>
    <name type="common">Lepidopteran parasitic wasp</name>
    <name type="synonym">Apanteles glomeratus</name>
    <dbReference type="NCBI Taxonomy" id="32391"/>
    <lineage>
        <taxon>Eukaryota</taxon>
        <taxon>Metazoa</taxon>
        <taxon>Ecdysozoa</taxon>
        <taxon>Arthropoda</taxon>
        <taxon>Hexapoda</taxon>
        <taxon>Insecta</taxon>
        <taxon>Pterygota</taxon>
        <taxon>Neoptera</taxon>
        <taxon>Endopterygota</taxon>
        <taxon>Hymenoptera</taxon>
        <taxon>Apocrita</taxon>
        <taxon>Ichneumonoidea</taxon>
        <taxon>Braconidae</taxon>
        <taxon>Microgastrinae</taxon>
        <taxon>Cotesia</taxon>
    </lineage>
</organism>
<evidence type="ECO:0000313" key="2">
    <source>
        <dbReference type="Proteomes" id="UP000826195"/>
    </source>
</evidence>
<keyword evidence="2" id="KW-1185">Reference proteome</keyword>
<protein>
    <submittedName>
        <fullName evidence="1">Uncharacterized protein</fullName>
    </submittedName>
</protein>
<gene>
    <name evidence="1" type="ORF">KQX54_020777</name>
</gene>
<reference evidence="1 2" key="1">
    <citation type="journal article" date="2021" name="J. Hered.">
        <title>A chromosome-level genome assembly of the parasitoid wasp, Cotesia glomerata (Hymenoptera: Braconidae).</title>
        <authorList>
            <person name="Pinto B.J."/>
            <person name="Weis J.J."/>
            <person name="Gamble T."/>
            <person name="Ode P.J."/>
            <person name="Paul R."/>
            <person name="Zaspel J.M."/>
        </authorList>
    </citation>
    <scope>NUCLEOTIDE SEQUENCE [LARGE SCALE GENOMIC DNA]</scope>
    <source>
        <strain evidence="1">CgM1</strain>
    </source>
</reference>
<comment type="caution">
    <text evidence="1">The sequence shown here is derived from an EMBL/GenBank/DDBJ whole genome shotgun (WGS) entry which is preliminary data.</text>
</comment>
<proteinExistence type="predicted"/>
<dbReference type="EMBL" id="JAHXZJ010002609">
    <property type="protein sequence ID" value="KAH0541006.1"/>
    <property type="molecule type" value="Genomic_DNA"/>
</dbReference>
<dbReference type="Proteomes" id="UP000826195">
    <property type="component" value="Unassembled WGS sequence"/>
</dbReference>
<sequence length="74" mass="8195">MYPGVGQGHESHLLALLCSDLGPALILGIPFEEESRFLIITEVTYLNEGNKDNEKRRRTAGIVISVVLSVPFLR</sequence>
<name>A0AAV7HMA5_COTGL</name>
<accession>A0AAV7HMA5</accession>